<dbReference type="Pfam" id="PF03171">
    <property type="entry name" value="2OG-FeII_Oxy"/>
    <property type="match status" value="1"/>
</dbReference>
<dbReference type="AlphaFoldDB" id="A0A7J7CV48"/>
<keyword evidence="3" id="KW-0560">Oxidoreductase</keyword>
<dbReference type="InParanoid" id="A0A7J7CV48"/>
<evidence type="ECO:0000313" key="6">
    <source>
        <dbReference type="EMBL" id="KAF5737977.1"/>
    </source>
</evidence>
<keyword evidence="6" id="KW-0223">Dioxygenase</keyword>
<dbReference type="InterPro" id="IPR026992">
    <property type="entry name" value="DIOX_N"/>
</dbReference>
<feature type="region of interest" description="Disordered" evidence="4">
    <location>
        <begin position="1"/>
        <end position="35"/>
    </location>
</feature>
<dbReference type="GO" id="GO:0046872">
    <property type="term" value="F:metal ion binding"/>
    <property type="evidence" value="ECO:0007669"/>
    <property type="project" value="UniProtKB-KW"/>
</dbReference>
<sequence length="341" mass="39275">MSETTINLESYPPMFQQQTNQTTQKHEPDDHNRIQETDPIPLIDLQSLNPDNLAQACKDWALFRLVNHGVPSTLLNQLQHLVTKIFDLSFESKQALFETSPVSYFWGTSALTPSGSAYSRGPENMNWVEGFNVPLCKLSQLEQDEEDPMLCSLRLLMEEYRKHMARIARALFEAMEMGLKLDPEQSKSKLSEPTGLARIYRYPICHSREEAEAWGIHKHTDSSVLSIVAQFEVGGLEVFKDDKWILARPILDTLIVNLGDMMQAISNDEYKSAIHRVKVSKYKERNSICYFVFPEENYVIQSSNYKPFTYRDFQAQVQKDVKNLGSKVGLERFRFYGPVMD</sequence>
<evidence type="ECO:0000256" key="4">
    <source>
        <dbReference type="SAM" id="MobiDB-lite"/>
    </source>
</evidence>
<feature type="compositionally biased region" description="Basic and acidic residues" evidence="4">
    <location>
        <begin position="24"/>
        <end position="35"/>
    </location>
</feature>
<keyword evidence="2 3" id="KW-0408">Iron</keyword>
<dbReference type="SUPFAM" id="SSF51197">
    <property type="entry name" value="Clavaminate synthase-like"/>
    <property type="match status" value="1"/>
</dbReference>
<dbReference type="FunCoup" id="A0A7J7CV48">
    <property type="interactions" value="20"/>
</dbReference>
<evidence type="ECO:0000256" key="1">
    <source>
        <dbReference type="ARBA" id="ARBA00022723"/>
    </source>
</evidence>
<dbReference type="Pfam" id="PF14226">
    <property type="entry name" value="DIOX_N"/>
    <property type="match status" value="1"/>
</dbReference>
<reference evidence="6 7" key="1">
    <citation type="journal article" date="2020" name="Nat. Commun.">
        <title>Genome of Tripterygium wilfordii and identification of cytochrome P450 involved in triptolide biosynthesis.</title>
        <authorList>
            <person name="Tu L."/>
            <person name="Su P."/>
            <person name="Zhang Z."/>
            <person name="Gao L."/>
            <person name="Wang J."/>
            <person name="Hu T."/>
            <person name="Zhou J."/>
            <person name="Zhang Y."/>
            <person name="Zhao Y."/>
            <person name="Liu Y."/>
            <person name="Song Y."/>
            <person name="Tong Y."/>
            <person name="Lu Y."/>
            <person name="Yang J."/>
            <person name="Xu C."/>
            <person name="Jia M."/>
            <person name="Peters R.J."/>
            <person name="Huang L."/>
            <person name="Gao W."/>
        </authorList>
    </citation>
    <scope>NUCLEOTIDE SEQUENCE [LARGE SCALE GENOMIC DNA]</scope>
    <source>
        <strain evidence="7">cv. XIE 37</strain>
        <tissue evidence="6">Leaf</tissue>
    </source>
</reference>
<dbReference type="OrthoDB" id="288590at2759"/>
<dbReference type="PRINTS" id="PR00682">
    <property type="entry name" value="IPNSYNTHASE"/>
</dbReference>
<dbReference type="InterPro" id="IPR044861">
    <property type="entry name" value="IPNS-like_FE2OG_OXY"/>
</dbReference>
<protein>
    <submittedName>
        <fullName evidence="6">Gibberellin 2-beta-dioxygenase 8</fullName>
    </submittedName>
</protein>
<evidence type="ECO:0000313" key="7">
    <source>
        <dbReference type="Proteomes" id="UP000593562"/>
    </source>
</evidence>
<comment type="caution">
    <text evidence="6">The sequence shown here is derived from an EMBL/GenBank/DDBJ whole genome shotgun (WGS) entry which is preliminary data.</text>
</comment>
<organism evidence="6 7">
    <name type="scientific">Tripterygium wilfordii</name>
    <name type="common">Thunder God vine</name>
    <dbReference type="NCBI Taxonomy" id="458696"/>
    <lineage>
        <taxon>Eukaryota</taxon>
        <taxon>Viridiplantae</taxon>
        <taxon>Streptophyta</taxon>
        <taxon>Embryophyta</taxon>
        <taxon>Tracheophyta</taxon>
        <taxon>Spermatophyta</taxon>
        <taxon>Magnoliopsida</taxon>
        <taxon>eudicotyledons</taxon>
        <taxon>Gunneridae</taxon>
        <taxon>Pentapetalae</taxon>
        <taxon>rosids</taxon>
        <taxon>fabids</taxon>
        <taxon>Celastrales</taxon>
        <taxon>Celastraceae</taxon>
        <taxon>Tripterygium</taxon>
    </lineage>
</organism>
<accession>A0A7J7CV48</accession>
<dbReference type="InterPro" id="IPR050231">
    <property type="entry name" value="Iron_ascorbate_oxido_reductase"/>
</dbReference>
<evidence type="ECO:0000256" key="3">
    <source>
        <dbReference type="RuleBase" id="RU003682"/>
    </source>
</evidence>
<dbReference type="Gene3D" id="2.60.120.330">
    <property type="entry name" value="B-lactam Antibiotic, Isopenicillin N Synthase, Chain"/>
    <property type="match status" value="1"/>
</dbReference>
<dbReference type="PROSITE" id="PS51471">
    <property type="entry name" value="FE2OG_OXY"/>
    <property type="match status" value="1"/>
</dbReference>
<comment type="similarity">
    <text evidence="3">Belongs to the iron/ascorbate-dependent oxidoreductase family.</text>
</comment>
<dbReference type="EMBL" id="JAAARO010000013">
    <property type="protein sequence ID" value="KAF5737977.1"/>
    <property type="molecule type" value="Genomic_DNA"/>
</dbReference>
<proteinExistence type="inferred from homology"/>
<name>A0A7J7CV48_TRIWF</name>
<evidence type="ECO:0000259" key="5">
    <source>
        <dbReference type="PROSITE" id="PS51471"/>
    </source>
</evidence>
<dbReference type="PANTHER" id="PTHR47990">
    <property type="entry name" value="2-OXOGLUTARATE (2OG) AND FE(II)-DEPENDENT OXYGENASE SUPERFAMILY PROTEIN-RELATED"/>
    <property type="match status" value="1"/>
</dbReference>
<evidence type="ECO:0000256" key="2">
    <source>
        <dbReference type="ARBA" id="ARBA00023004"/>
    </source>
</evidence>
<dbReference type="GO" id="GO:0051213">
    <property type="term" value="F:dioxygenase activity"/>
    <property type="evidence" value="ECO:0007669"/>
    <property type="project" value="UniProtKB-KW"/>
</dbReference>
<dbReference type="Proteomes" id="UP000593562">
    <property type="component" value="Unassembled WGS sequence"/>
</dbReference>
<gene>
    <name evidence="6" type="ORF">HS088_TW13G00870</name>
</gene>
<feature type="domain" description="Fe2OG dioxygenase" evidence="5">
    <location>
        <begin position="192"/>
        <end position="294"/>
    </location>
</feature>
<keyword evidence="7" id="KW-1185">Reference proteome</keyword>
<dbReference type="InterPro" id="IPR027443">
    <property type="entry name" value="IPNS-like_sf"/>
</dbReference>
<keyword evidence="1 3" id="KW-0479">Metal-binding</keyword>
<dbReference type="InterPro" id="IPR005123">
    <property type="entry name" value="Oxoglu/Fe-dep_dioxygenase_dom"/>
</dbReference>